<protein>
    <recommendedName>
        <fullName evidence="8">Major facilitator superfamily (MFS) profile domain-containing protein</fullName>
    </recommendedName>
</protein>
<feature type="transmembrane region" description="Helical" evidence="7">
    <location>
        <begin position="134"/>
        <end position="156"/>
    </location>
</feature>
<gene>
    <name evidence="9" type="ORF">Z518_03585</name>
</gene>
<dbReference type="InterPro" id="IPR020846">
    <property type="entry name" value="MFS_dom"/>
</dbReference>
<proteinExistence type="predicted"/>
<dbReference type="Gene3D" id="1.20.1250.20">
    <property type="entry name" value="MFS general substrate transporter like domains"/>
    <property type="match status" value="1"/>
</dbReference>
<keyword evidence="4 7" id="KW-1133">Transmembrane helix</keyword>
<dbReference type="EMBL" id="KN847477">
    <property type="protein sequence ID" value="KIX05613.1"/>
    <property type="molecule type" value="Genomic_DNA"/>
</dbReference>
<name>A0A0D2H5C8_9EURO</name>
<dbReference type="Pfam" id="PF07690">
    <property type="entry name" value="MFS_1"/>
    <property type="match status" value="1"/>
</dbReference>
<dbReference type="OrthoDB" id="4127485at2759"/>
<dbReference type="VEuPathDB" id="FungiDB:Z518_03585"/>
<keyword evidence="3 7" id="KW-0812">Transmembrane</keyword>
<keyword evidence="2" id="KW-0813">Transport</keyword>
<keyword evidence="10" id="KW-1185">Reference proteome</keyword>
<evidence type="ECO:0000256" key="2">
    <source>
        <dbReference type="ARBA" id="ARBA00022448"/>
    </source>
</evidence>
<dbReference type="InterPro" id="IPR011701">
    <property type="entry name" value="MFS"/>
</dbReference>
<feature type="region of interest" description="Disordered" evidence="6">
    <location>
        <begin position="1"/>
        <end position="22"/>
    </location>
</feature>
<evidence type="ECO:0000313" key="10">
    <source>
        <dbReference type="Proteomes" id="UP000053617"/>
    </source>
</evidence>
<comment type="subcellular location">
    <subcellularLocation>
        <location evidence="1">Membrane</location>
        <topology evidence="1">Multi-pass membrane protein</topology>
    </subcellularLocation>
</comment>
<dbReference type="SUPFAM" id="SSF103473">
    <property type="entry name" value="MFS general substrate transporter"/>
    <property type="match status" value="1"/>
</dbReference>
<evidence type="ECO:0000259" key="8">
    <source>
        <dbReference type="PROSITE" id="PS50850"/>
    </source>
</evidence>
<evidence type="ECO:0000256" key="1">
    <source>
        <dbReference type="ARBA" id="ARBA00004141"/>
    </source>
</evidence>
<dbReference type="PROSITE" id="PS50850">
    <property type="entry name" value="MFS"/>
    <property type="match status" value="1"/>
</dbReference>
<evidence type="ECO:0000256" key="3">
    <source>
        <dbReference type="ARBA" id="ARBA00022692"/>
    </source>
</evidence>
<dbReference type="InterPro" id="IPR036259">
    <property type="entry name" value="MFS_trans_sf"/>
</dbReference>
<evidence type="ECO:0000256" key="7">
    <source>
        <dbReference type="SAM" id="Phobius"/>
    </source>
</evidence>
<evidence type="ECO:0000256" key="6">
    <source>
        <dbReference type="SAM" id="MobiDB-lite"/>
    </source>
</evidence>
<dbReference type="Proteomes" id="UP000053617">
    <property type="component" value="Unassembled WGS sequence"/>
</dbReference>
<dbReference type="GO" id="GO:0022857">
    <property type="term" value="F:transmembrane transporter activity"/>
    <property type="evidence" value="ECO:0007669"/>
    <property type="project" value="InterPro"/>
</dbReference>
<feature type="transmembrane region" description="Helical" evidence="7">
    <location>
        <begin position="103"/>
        <end position="122"/>
    </location>
</feature>
<dbReference type="HOGENOM" id="CLU_994492_0_0_1"/>
<organism evidence="9 10">
    <name type="scientific">Rhinocladiella mackenziei CBS 650.93</name>
    <dbReference type="NCBI Taxonomy" id="1442369"/>
    <lineage>
        <taxon>Eukaryota</taxon>
        <taxon>Fungi</taxon>
        <taxon>Dikarya</taxon>
        <taxon>Ascomycota</taxon>
        <taxon>Pezizomycotina</taxon>
        <taxon>Eurotiomycetes</taxon>
        <taxon>Chaetothyriomycetidae</taxon>
        <taxon>Chaetothyriales</taxon>
        <taxon>Herpotrichiellaceae</taxon>
        <taxon>Rhinocladiella</taxon>
    </lineage>
</organism>
<reference evidence="9 10" key="1">
    <citation type="submission" date="2015-01" db="EMBL/GenBank/DDBJ databases">
        <title>The Genome Sequence of Rhinocladiella mackenzie CBS 650.93.</title>
        <authorList>
            <consortium name="The Broad Institute Genomics Platform"/>
            <person name="Cuomo C."/>
            <person name="de Hoog S."/>
            <person name="Gorbushina A."/>
            <person name="Stielow B."/>
            <person name="Teixiera M."/>
            <person name="Abouelleil A."/>
            <person name="Chapman S.B."/>
            <person name="Priest M."/>
            <person name="Young S.K."/>
            <person name="Wortman J."/>
            <person name="Nusbaum C."/>
            <person name="Birren B."/>
        </authorList>
    </citation>
    <scope>NUCLEOTIDE SEQUENCE [LARGE SCALE GENOMIC DNA]</scope>
    <source>
        <strain evidence="9 10">CBS 650.93</strain>
    </source>
</reference>
<dbReference type="GO" id="GO:0016020">
    <property type="term" value="C:membrane"/>
    <property type="evidence" value="ECO:0007669"/>
    <property type="project" value="UniProtKB-SubCell"/>
</dbReference>
<evidence type="ECO:0000256" key="4">
    <source>
        <dbReference type="ARBA" id="ARBA00022989"/>
    </source>
</evidence>
<dbReference type="PANTHER" id="PTHR43791:SF97">
    <property type="entry name" value="ALLANTOATE TRANSPORTER, PUTATIVE (AFU_ORTHOLOGUE AFUA_1G14700)-RELATED"/>
    <property type="match status" value="1"/>
</dbReference>
<accession>A0A0D2H5C8</accession>
<sequence>MASGTEEKGVSQQPERIEQAEAESHDYLSDADLKGRLDLGAQALKGQRLTYTSEEGRRVLRKIDWHILPLAAWACGLQFVDKSGLGSAATYGLREDLGLHGQEYSWCVSIFYFGYLGGAAISGRLLQCFHAGRVIGIAFFLWGCTLLGCIGVKNYADLLVLRFLLGWVKRSLLGMDSRITKLNVVQYTHREQPLRSGIWTVTNGALPVPFLVIYYVFWCLDVFADTKTSQKSWKLIFLLIGLLSCLTGVALYFFIPNTPATAPWLNERERAIAVQRVAED</sequence>
<feature type="transmembrane region" description="Helical" evidence="7">
    <location>
        <begin position="204"/>
        <end position="223"/>
    </location>
</feature>
<dbReference type="RefSeq" id="XP_013272749.1">
    <property type="nucleotide sequence ID" value="XM_013417295.1"/>
</dbReference>
<evidence type="ECO:0000256" key="5">
    <source>
        <dbReference type="ARBA" id="ARBA00023136"/>
    </source>
</evidence>
<feature type="domain" description="Major facilitator superfamily (MFS) profile" evidence="8">
    <location>
        <begin position="67"/>
        <end position="280"/>
    </location>
</feature>
<feature type="transmembrane region" description="Helical" evidence="7">
    <location>
        <begin position="235"/>
        <end position="255"/>
    </location>
</feature>
<dbReference type="GeneID" id="25291656"/>
<dbReference type="AlphaFoldDB" id="A0A0D2H5C8"/>
<keyword evidence="5 7" id="KW-0472">Membrane</keyword>
<dbReference type="STRING" id="1442369.A0A0D2H5C8"/>
<dbReference type="PANTHER" id="PTHR43791">
    <property type="entry name" value="PERMEASE-RELATED"/>
    <property type="match status" value="1"/>
</dbReference>
<evidence type="ECO:0000313" key="9">
    <source>
        <dbReference type="EMBL" id="KIX05613.1"/>
    </source>
</evidence>